<name>A0A8S5VF20_9CAUD</name>
<dbReference type="EMBL" id="BK016258">
    <property type="protein sequence ID" value="DAG05369.1"/>
    <property type="molecule type" value="Genomic_DNA"/>
</dbReference>
<evidence type="ECO:0000313" key="1">
    <source>
        <dbReference type="EMBL" id="DAG05369.1"/>
    </source>
</evidence>
<organism evidence="1">
    <name type="scientific">Myoviridae sp. ctai52</name>
    <dbReference type="NCBI Taxonomy" id="2825134"/>
    <lineage>
        <taxon>Viruses</taxon>
        <taxon>Duplodnaviria</taxon>
        <taxon>Heunggongvirae</taxon>
        <taxon>Uroviricota</taxon>
        <taxon>Caudoviricetes</taxon>
    </lineage>
</organism>
<proteinExistence type="predicted"/>
<sequence>MATGRPKQHFLLLDINDITLVCGSMYSDELVRLLNIRHNYLSSWLTFNGILDGKYYVVEDE</sequence>
<reference evidence="1" key="1">
    <citation type="journal article" date="2021" name="Proc. Natl. Acad. Sci. U.S.A.">
        <title>A Catalog of Tens of Thousands of Viruses from Human Metagenomes Reveals Hidden Associations with Chronic Diseases.</title>
        <authorList>
            <person name="Tisza M.J."/>
            <person name="Buck C.B."/>
        </authorList>
    </citation>
    <scope>NUCLEOTIDE SEQUENCE</scope>
    <source>
        <strain evidence="1">Ctai52</strain>
    </source>
</reference>
<protein>
    <submittedName>
        <fullName evidence="1">Uncharacterized protein</fullName>
    </submittedName>
</protein>
<accession>A0A8S5VF20</accession>